<accession>A0A022S3L5</accession>
<dbReference type="AlphaFoldDB" id="A0A022S3L5"/>
<name>A0A022S3L5_ERYGU</name>
<gene>
    <name evidence="1" type="ORF">MIMGU_mgv1a017427mg</name>
</gene>
<proteinExistence type="predicted"/>
<evidence type="ECO:0000313" key="2">
    <source>
        <dbReference type="Proteomes" id="UP000030748"/>
    </source>
</evidence>
<dbReference type="Proteomes" id="UP000030748">
    <property type="component" value="Unassembled WGS sequence"/>
</dbReference>
<organism evidence="1 2">
    <name type="scientific">Erythranthe guttata</name>
    <name type="common">Yellow monkey flower</name>
    <name type="synonym">Mimulus guttatus</name>
    <dbReference type="NCBI Taxonomy" id="4155"/>
    <lineage>
        <taxon>Eukaryota</taxon>
        <taxon>Viridiplantae</taxon>
        <taxon>Streptophyta</taxon>
        <taxon>Embryophyta</taxon>
        <taxon>Tracheophyta</taxon>
        <taxon>Spermatophyta</taxon>
        <taxon>Magnoliopsida</taxon>
        <taxon>eudicotyledons</taxon>
        <taxon>Gunneridae</taxon>
        <taxon>Pentapetalae</taxon>
        <taxon>asterids</taxon>
        <taxon>lamiids</taxon>
        <taxon>Lamiales</taxon>
        <taxon>Phrymaceae</taxon>
        <taxon>Erythranthe</taxon>
    </lineage>
</organism>
<keyword evidence="2" id="KW-1185">Reference proteome</keyword>
<evidence type="ECO:0000313" key="1">
    <source>
        <dbReference type="EMBL" id="EYU46856.1"/>
    </source>
</evidence>
<sequence>MMLTVQGLQTIQQEQHLPSEESQDQVKGGLSLNIIVCLQLLASKDQPLLIRGNALLVLNFGVNIVNGFGGLSSVSL</sequence>
<dbReference type="EMBL" id="KI630171">
    <property type="protein sequence ID" value="EYU46856.1"/>
    <property type="molecule type" value="Genomic_DNA"/>
</dbReference>
<reference evidence="1 2" key="1">
    <citation type="journal article" date="2013" name="Proc. Natl. Acad. Sci. U.S.A.">
        <title>Fine-scale variation in meiotic recombination in Mimulus inferred from population shotgun sequencing.</title>
        <authorList>
            <person name="Hellsten U."/>
            <person name="Wright K.M."/>
            <person name="Jenkins J."/>
            <person name="Shu S."/>
            <person name="Yuan Y."/>
            <person name="Wessler S.R."/>
            <person name="Schmutz J."/>
            <person name="Willis J.H."/>
            <person name="Rokhsar D.S."/>
        </authorList>
    </citation>
    <scope>NUCLEOTIDE SEQUENCE [LARGE SCALE GENOMIC DNA]</scope>
    <source>
        <strain evidence="2">cv. DUN x IM62</strain>
    </source>
</reference>
<protein>
    <submittedName>
        <fullName evidence="1">Uncharacterized protein</fullName>
    </submittedName>
</protein>